<keyword evidence="2" id="KW-1185">Reference proteome</keyword>
<name>A0A9N7VXU0_PLEPL</name>
<dbReference type="AlphaFoldDB" id="A0A9N7VXU0"/>
<protein>
    <submittedName>
        <fullName evidence="1">Uncharacterized protein</fullName>
    </submittedName>
</protein>
<dbReference type="EMBL" id="CADEAL010004348">
    <property type="protein sequence ID" value="CAB1457565.1"/>
    <property type="molecule type" value="Genomic_DNA"/>
</dbReference>
<organism evidence="1 2">
    <name type="scientific">Pleuronectes platessa</name>
    <name type="common">European plaice</name>
    <dbReference type="NCBI Taxonomy" id="8262"/>
    <lineage>
        <taxon>Eukaryota</taxon>
        <taxon>Metazoa</taxon>
        <taxon>Chordata</taxon>
        <taxon>Craniata</taxon>
        <taxon>Vertebrata</taxon>
        <taxon>Euteleostomi</taxon>
        <taxon>Actinopterygii</taxon>
        <taxon>Neopterygii</taxon>
        <taxon>Teleostei</taxon>
        <taxon>Neoteleostei</taxon>
        <taxon>Acanthomorphata</taxon>
        <taxon>Carangaria</taxon>
        <taxon>Pleuronectiformes</taxon>
        <taxon>Pleuronectoidei</taxon>
        <taxon>Pleuronectidae</taxon>
        <taxon>Pleuronectes</taxon>
    </lineage>
</organism>
<evidence type="ECO:0000313" key="1">
    <source>
        <dbReference type="EMBL" id="CAB1457565.1"/>
    </source>
</evidence>
<evidence type="ECO:0000313" key="2">
    <source>
        <dbReference type="Proteomes" id="UP001153269"/>
    </source>
</evidence>
<gene>
    <name evidence="1" type="ORF">PLEPLA_LOCUS45389</name>
</gene>
<sequence>MKPWRPRDTLLIILDPSLIGFSRRRARDGARSDSSETDVRTHHIPAGERVLKKSLVPHSCSFRCCELVELCQRAEGRLERSASPHRTRTMTDDQAS</sequence>
<accession>A0A9N7VXU0</accession>
<dbReference type="Proteomes" id="UP001153269">
    <property type="component" value="Unassembled WGS sequence"/>
</dbReference>
<reference evidence="1" key="1">
    <citation type="submission" date="2020-03" db="EMBL/GenBank/DDBJ databases">
        <authorList>
            <person name="Weist P."/>
        </authorList>
    </citation>
    <scope>NUCLEOTIDE SEQUENCE</scope>
</reference>
<proteinExistence type="predicted"/>
<comment type="caution">
    <text evidence="1">The sequence shown here is derived from an EMBL/GenBank/DDBJ whole genome shotgun (WGS) entry which is preliminary data.</text>
</comment>